<dbReference type="PANTHER" id="PTHR21398">
    <property type="entry name" value="AGAP007094-PA"/>
    <property type="match status" value="1"/>
</dbReference>
<gene>
    <name evidence="2" type="ORF">QE152_g823</name>
</gene>
<keyword evidence="1" id="KW-0732">Signal</keyword>
<accession>A0AAW1N7P7</accession>
<feature type="chain" id="PRO_5044024926" evidence="1">
    <location>
        <begin position="21"/>
        <end position="292"/>
    </location>
</feature>
<keyword evidence="3" id="KW-1185">Reference proteome</keyword>
<evidence type="ECO:0000313" key="3">
    <source>
        <dbReference type="Proteomes" id="UP001458880"/>
    </source>
</evidence>
<comment type="caution">
    <text evidence="2">The sequence shown here is derived from an EMBL/GenBank/DDBJ whole genome shotgun (WGS) entry which is preliminary data.</text>
</comment>
<sequence length="292" mass="34203">MPTVLTIIFLILVCVDERLSDHSIDDQDSKHVRVLSRKRRYLTFPVGSSAQLVYCFTIPVYANAVFATTAALAWMLPTDPDDILPQRILKNKQNQNSNEKVDRNKVTYIKKGSKNSHIYTMNSATYNKPINYRVHYMEYPQPVRYKTISLSPSYKKSNTRTSYKKSNTRTRYYPKTTKNTYYAPDQNRVTSYMDPVHHEWHRRSRRELFGKIEKFFKAQRKDGRACLLKAVCEVSQARDGELGTFIQEIIKAIFRSYRSHTGQEDIYDAASKIQHNCSEIYPTCDFTLWEVF</sequence>
<evidence type="ECO:0000256" key="1">
    <source>
        <dbReference type="SAM" id="SignalP"/>
    </source>
</evidence>
<dbReference type="EMBL" id="JASPKY010000004">
    <property type="protein sequence ID" value="KAK9754951.1"/>
    <property type="molecule type" value="Genomic_DNA"/>
</dbReference>
<dbReference type="SMART" id="SM00718">
    <property type="entry name" value="DM4_12"/>
    <property type="match status" value="1"/>
</dbReference>
<dbReference type="AlphaFoldDB" id="A0AAW1N7P7"/>
<dbReference type="PANTHER" id="PTHR21398:SF1">
    <property type="entry name" value="FI03705P"/>
    <property type="match status" value="1"/>
</dbReference>
<organism evidence="2 3">
    <name type="scientific">Popillia japonica</name>
    <name type="common">Japanese beetle</name>
    <dbReference type="NCBI Taxonomy" id="7064"/>
    <lineage>
        <taxon>Eukaryota</taxon>
        <taxon>Metazoa</taxon>
        <taxon>Ecdysozoa</taxon>
        <taxon>Arthropoda</taxon>
        <taxon>Hexapoda</taxon>
        <taxon>Insecta</taxon>
        <taxon>Pterygota</taxon>
        <taxon>Neoptera</taxon>
        <taxon>Endopterygota</taxon>
        <taxon>Coleoptera</taxon>
        <taxon>Polyphaga</taxon>
        <taxon>Scarabaeiformia</taxon>
        <taxon>Scarabaeidae</taxon>
        <taxon>Rutelinae</taxon>
        <taxon>Popillia</taxon>
    </lineage>
</organism>
<protein>
    <submittedName>
        <fullName evidence="2">DM4/DM12 family</fullName>
    </submittedName>
</protein>
<reference evidence="2 3" key="1">
    <citation type="journal article" date="2024" name="BMC Genomics">
        <title>De novo assembly and annotation of Popillia japonica's genome with initial clues to its potential as an invasive pest.</title>
        <authorList>
            <person name="Cucini C."/>
            <person name="Boschi S."/>
            <person name="Funari R."/>
            <person name="Cardaioli E."/>
            <person name="Iannotti N."/>
            <person name="Marturano G."/>
            <person name="Paoli F."/>
            <person name="Bruttini M."/>
            <person name="Carapelli A."/>
            <person name="Frati F."/>
            <person name="Nardi F."/>
        </authorList>
    </citation>
    <scope>NUCLEOTIDE SEQUENCE [LARGE SCALE GENOMIC DNA]</scope>
    <source>
        <strain evidence="2">DMR45628</strain>
    </source>
</reference>
<name>A0AAW1N7P7_POPJA</name>
<feature type="signal peptide" evidence="1">
    <location>
        <begin position="1"/>
        <end position="20"/>
    </location>
</feature>
<dbReference type="Pfam" id="PF07841">
    <property type="entry name" value="DM4_12"/>
    <property type="match status" value="1"/>
</dbReference>
<proteinExistence type="predicted"/>
<dbReference type="Proteomes" id="UP001458880">
    <property type="component" value="Unassembled WGS sequence"/>
</dbReference>
<evidence type="ECO:0000313" key="2">
    <source>
        <dbReference type="EMBL" id="KAK9754951.1"/>
    </source>
</evidence>
<dbReference type="InterPro" id="IPR006631">
    <property type="entry name" value="DM4_12"/>
</dbReference>